<keyword evidence="2" id="KW-1185">Reference proteome</keyword>
<evidence type="ECO:0000313" key="2">
    <source>
        <dbReference type="Proteomes" id="UP001501495"/>
    </source>
</evidence>
<accession>A0ABP7XKM8</accession>
<name>A0ABP7XKM8_9ACTN</name>
<evidence type="ECO:0000313" key="1">
    <source>
        <dbReference type="EMBL" id="GAA4120455.1"/>
    </source>
</evidence>
<gene>
    <name evidence="1" type="ORF">GCM10022215_24100</name>
</gene>
<comment type="caution">
    <text evidence="1">The sequence shown here is derived from an EMBL/GenBank/DDBJ whole genome shotgun (WGS) entry which is preliminary data.</text>
</comment>
<sequence length="396" mass="42001">MALPRPRPQRLDGRLMLQLRIGGLPARAIAPHSRLKYSHTVNGGPLAASWTMPLPRGFTHPLLRRGTLVEILLGTWRIWVGTLTEPDRAGWTFSADGLFRRAERLLALDSAGAPTTNPDTAVYQATLTSTGRPVPLPWVYPATGGPFPTTSTSTSLEAAAQPVYIANLLGDRAQKDAKVWGIDPVTMAPYYRTVPTTANTGIVPGTPALPVSDDDYATRLVGRRVATVAGTPPTPATYAPSTSNSAAADASARRWGGAEEWVDLTDRGLLSGPDAVTILNLMVDTQLSKPSYTADLPNLGRGQIINLGGAPIDPRLVCAGQVGGDMRMIRQHGVLDTEGVLVPGQAVEWVLGASEYDEETGTLKLSPLGKAARTLPEVIQVATASGPAYELQGTPR</sequence>
<organism evidence="1 2">
    <name type="scientific">Nocardioides fonticola</name>
    <dbReference type="NCBI Taxonomy" id="450363"/>
    <lineage>
        <taxon>Bacteria</taxon>
        <taxon>Bacillati</taxon>
        <taxon>Actinomycetota</taxon>
        <taxon>Actinomycetes</taxon>
        <taxon>Propionibacteriales</taxon>
        <taxon>Nocardioidaceae</taxon>
        <taxon>Nocardioides</taxon>
    </lineage>
</organism>
<protein>
    <submittedName>
        <fullName evidence="1">Uncharacterized protein</fullName>
    </submittedName>
</protein>
<dbReference type="Proteomes" id="UP001501495">
    <property type="component" value="Unassembled WGS sequence"/>
</dbReference>
<reference evidence="2" key="1">
    <citation type="journal article" date="2019" name="Int. J. Syst. Evol. Microbiol.">
        <title>The Global Catalogue of Microorganisms (GCM) 10K type strain sequencing project: providing services to taxonomists for standard genome sequencing and annotation.</title>
        <authorList>
            <consortium name="The Broad Institute Genomics Platform"/>
            <consortium name="The Broad Institute Genome Sequencing Center for Infectious Disease"/>
            <person name="Wu L."/>
            <person name="Ma J."/>
        </authorList>
    </citation>
    <scope>NUCLEOTIDE SEQUENCE [LARGE SCALE GENOMIC DNA]</scope>
    <source>
        <strain evidence="2">JCM 16703</strain>
    </source>
</reference>
<proteinExistence type="predicted"/>
<dbReference type="EMBL" id="BAAAZH010000016">
    <property type="protein sequence ID" value="GAA4120455.1"/>
    <property type="molecule type" value="Genomic_DNA"/>
</dbReference>